<dbReference type="Pfam" id="PF15248">
    <property type="entry name" value="DUF4587"/>
    <property type="match status" value="1"/>
</dbReference>
<dbReference type="OrthoDB" id="8962708at2759"/>
<dbReference type="PANTHER" id="PTHR28604:SF1">
    <property type="entry name" value="PROLINE-RICH PROTEIN 29"/>
    <property type="match status" value="1"/>
</dbReference>
<accession>A0A8C9SLE4</accession>
<dbReference type="Proteomes" id="UP000694397">
    <property type="component" value="Chromosome 8"/>
</dbReference>
<evidence type="ECO:0000313" key="2">
    <source>
        <dbReference type="Ensembl" id="ENSSFOP00015036801.2"/>
    </source>
</evidence>
<reference evidence="2 3" key="1">
    <citation type="submission" date="2019-04" db="EMBL/GenBank/DDBJ databases">
        <authorList>
            <consortium name="Wellcome Sanger Institute Data Sharing"/>
        </authorList>
    </citation>
    <scope>NUCLEOTIDE SEQUENCE [LARGE SCALE GENOMIC DNA]</scope>
</reference>
<sequence length="158" mass="17556">QEVEVSRPALRSSVIGMSSQVPQQPTTVFQHIPSAMTCPSPPFCPGRVKEDLVELMMIQNTQMHQVIMNNMTMWVLGSFGYSQAPPAAEVSPPPEVFHHYYEPAPFPAYVAWMPPPQPQPAVVYQNGADLQDPVPAALQDRYGRPRVEGHANVLQPRL</sequence>
<organism evidence="2 3">
    <name type="scientific">Scleropages formosus</name>
    <name type="common">Asian bonytongue</name>
    <name type="synonym">Osteoglossum formosum</name>
    <dbReference type="NCBI Taxonomy" id="113540"/>
    <lineage>
        <taxon>Eukaryota</taxon>
        <taxon>Metazoa</taxon>
        <taxon>Chordata</taxon>
        <taxon>Craniata</taxon>
        <taxon>Vertebrata</taxon>
        <taxon>Euteleostomi</taxon>
        <taxon>Actinopterygii</taxon>
        <taxon>Neopterygii</taxon>
        <taxon>Teleostei</taxon>
        <taxon>Osteoglossocephala</taxon>
        <taxon>Osteoglossomorpha</taxon>
        <taxon>Osteoglossiformes</taxon>
        <taxon>Osteoglossidae</taxon>
        <taxon>Scleropages</taxon>
    </lineage>
</organism>
<evidence type="ECO:0000313" key="3">
    <source>
        <dbReference type="Proteomes" id="UP000694397"/>
    </source>
</evidence>
<feature type="domain" description="DUF4587" evidence="1">
    <location>
        <begin position="45"/>
        <end position="99"/>
    </location>
</feature>
<evidence type="ECO:0000259" key="1">
    <source>
        <dbReference type="Pfam" id="PF15248"/>
    </source>
</evidence>
<protein>
    <recommendedName>
        <fullName evidence="1">DUF4587 domain-containing protein</fullName>
    </recommendedName>
</protein>
<dbReference type="PANTHER" id="PTHR28604">
    <property type="match status" value="1"/>
</dbReference>
<dbReference type="GeneTree" id="ENSGT00940000168169"/>
<keyword evidence="3" id="KW-1185">Reference proteome</keyword>
<name>A0A8C9SLE4_SCLFO</name>
<dbReference type="InterPro" id="IPR038915">
    <property type="entry name" value="PRR29-like"/>
</dbReference>
<reference evidence="2" key="3">
    <citation type="submission" date="2025-09" db="UniProtKB">
        <authorList>
            <consortium name="Ensembl"/>
        </authorList>
    </citation>
    <scope>IDENTIFICATION</scope>
</reference>
<dbReference type="InterPro" id="IPR027904">
    <property type="entry name" value="DUF4587"/>
</dbReference>
<dbReference type="AlphaFoldDB" id="A0A8C9SLE4"/>
<dbReference type="Ensembl" id="ENSSFOT00015037202.2">
    <property type="protein sequence ID" value="ENSSFOP00015036801.2"/>
    <property type="gene ID" value="ENSSFOG00015023409.2"/>
</dbReference>
<proteinExistence type="predicted"/>
<reference evidence="2" key="2">
    <citation type="submission" date="2025-08" db="UniProtKB">
        <authorList>
            <consortium name="Ensembl"/>
        </authorList>
    </citation>
    <scope>IDENTIFICATION</scope>
</reference>